<evidence type="ECO:0000313" key="6">
    <source>
        <dbReference type="EMBL" id="KAL3503302.1"/>
    </source>
</evidence>
<gene>
    <name evidence="6" type="ORF">ACH5RR_037751</name>
</gene>
<dbReference type="Gene3D" id="1.10.510.10">
    <property type="entry name" value="Transferase(Phosphotransferase) domain 1"/>
    <property type="match status" value="1"/>
</dbReference>
<evidence type="ECO:0008006" key="8">
    <source>
        <dbReference type="Google" id="ProtNLM"/>
    </source>
</evidence>
<protein>
    <recommendedName>
        <fullName evidence="8">Protein kinase domain-containing protein</fullName>
    </recommendedName>
</protein>
<evidence type="ECO:0000256" key="1">
    <source>
        <dbReference type="ARBA" id="ARBA00022527"/>
    </source>
</evidence>
<reference evidence="6 7" key="1">
    <citation type="submission" date="2024-11" db="EMBL/GenBank/DDBJ databases">
        <title>A near-complete genome assembly of Cinchona calisaya.</title>
        <authorList>
            <person name="Lian D.C."/>
            <person name="Zhao X.W."/>
            <person name="Wei L."/>
        </authorList>
    </citation>
    <scope>NUCLEOTIDE SEQUENCE [LARGE SCALE GENOMIC DNA]</scope>
    <source>
        <tissue evidence="6">Nenye</tissue>
    </source>
</reference>
<evidence type="ECO:0000256" key="5">
    <source>
        <dbReference type="ARBA" id="ARBA00022840"/>
    </source>
</evidence>
<dbReference type="GO" id="GO:0005524">
    <property type="term" value="F:ATP binding"/>
    <property type="evidence" value="ECO:0007669"/>
    <property type="project" value="UniProtKB-KW"/>
</dbReference>
<organism evidence="6 7">
    <name type="scientific">Cinchona calisaya</name>
    <dbReference type="NCBI Taxonomy" id="153742"/>
    <lineage>
        <taxon>Eukaryota</taxon>
        <taxon>Viridiplantae</taxon>
        <taxon>Streptophyta</taxon>
        <taxon>Embryophyta</taxon>
        <taxon>Tracheophyta</taxon>
        <taxon>Spermatophyta</taxon>
        <taxon>Magnoliopsida</taxon>
        <taxon>eudicotyledons</taxon>
        <taxon>Gunneridae</taxon>
        <taxon>Pentapetalae</taxon>
        <taxon>asterids</taxon>
        <taxon>lamiids</taxon>
        <taxon>Gentianales</taxon>
        <taxon>Rubiaceae</taxon>
        <taxon>Cinchonoideae</taxon>
        <taxon>Cinchoneae</taxon>
        <taxon>Cinchona</taxon>
    </lineage>
</organism>
<dbReference type="SUPFAM" id="SSF56112">
    <property type="entry name" value="Protein kinase-like (PK-like)"/>
    <property type="match status" value="1"/>
</dbReference>
<keyword evidence="1" id="KW-0723">Serine/threonine-protein kinase</keyword>
<sequence>MCKLLDWPKRLNIIQGIVWGLLYLHQDSRVRITHKDLKIKRRVEGKSRRNEEKWRETTREEEERDLLLQMKIKKQKAMVESFSLRWIQEEEIAALLPWLQMEADDIRVGDGR</sequence>
<dbReference type="GO" id="GO:0004674">
    <property type="term" value="F:protein serine/threonine kinase activity"/>
    <property type="evidence" value="ECO:0007669"/>
    <property type="project" value="UniProtKB-KW"/>
</dbReference>
<evidence type="ECO:0000256" key="3">
    <source>
        <dbReference type="ARBA" id="ARBA00022741"/>
    </source>
</evidence>
<dbReference type="EMBL" id="JBJUIK010000015">
    <property type="protein sequence ID" value="KAL3503302.1"/>
    <property type="molecule type" value="Genomic_DNA"/>
</dbReference>
<keyword evidence="2" id="KW-0808">Transferase</keyword>
<proteinExistence type="predicted"/>
<evidence type="ECO:0000256" key="4">
    <source>
        <dbReference type="ARBA" id="ARBA00022777"/>
    </source>
</evidence>
<evidence type="ECO:0000313" key="7">
    <source>
        <dbReference type="Proteomes" id="UP001630127"/>
    </source>
</evidence>
<dbReference type="PANTHER" id="PTHR27002:SF851">
    <property type="entry name" value="G-TYPE LECTIN S-RECEPTOR-LIKE SERINE_THREONINE-PROTEIN KINASE SD1-1"/>
    <property type="match status" value="1"/>
</dbReference>
<name>A0ABD2YA52_9GENT</name>
<keyword evidence="7" id="KW-1185">Reference proteome</keyword>
<evidence type="ECO:0000256" key="2">
    <source>
        <dbReference type="ARBA" id="ARBA00022679"/>
    </source>
</evidence>
<accession>A0ABD2YA52</accession>
<dbReference type="InterPro" id="IPR011009">
    <property type="entry name" value="Kinase-like_dom_sf"/>
</dbReference>
<keyword evidence="3" id="KW-0547">Nucleotide-binding</keyword>
<dbReference type="AlphaFoldDB" id="A0ABD2YA52"/>
<dbReference type="PANTHER" id="PTHR27002">
    <property type="entry name" value="RECEPTOR-LIKE SERINE/THREONINE-PROTEIN KINASE SD1-8"/>
    <property type="match status" value="1"/>
</dbReference>
<keyword evidence="4" id="KW-0418">Kinase</keyword>
<dbReference type="Proteomes" id="UP001630127">
    <property type="component" value="Unassembled WGS sequence"/>
</dbReference>
<comment type="caution">
    <text evidence="6">The sequence shown here is derived from an EMBL/GenBank/DDBJ whole genome shotgun (WGS) entry which is preliminary data.</text>
</comment>
<keyword evidence="5" id="KW-0067">ATP-binding</keyword>